<evidence type="ECO:0000313" key="3">
    <source>
        <dbReference type="Proteomes" id="UP000515472"/>
    </source>
</evidence>
<accession>A0A6S6MBF4</accession>
<sequence length="256" mass="27562">MGTFRGIRCCLILATGLALLSGCGKKGALVPPEALAPAPVTNLALAQKDGRFQVRWSAPSRQEAGASLKDLAGFLLFRRIVLPPNEDCEECPTAYGEPVKIEIEYPKGARRSGNFWIYDDRDLTTGKLYQYKLRSFTAAGVQSKDSNRVRRTAAIPPLPPVLEAASSAEAVTLSFVGLPPEQGTPAGYNIYRSKKGEEFPLFPLNATPITANSYVDHLPQFDVPFSYVVTSVSTVEGESVESAPSNVAEGALTLPE</sequence>
<name>A0A6S6MBF4_9BACT</name>
<feature type="chain" id="PRO_5028324925" evidence="1">
    <location>
        <begin position="21"/>
        <end position="256"/>
    </location>
</feature>
<feature type="signal peptide" evidence="1">
    <location>
        <begin position="1"/>
        <end position="20"/>
    </location>
</feature>
<reference evidence="2 3" key="1">
    <citation type="submission" date="2020-06" db="EMBL/GenBank/DDBJ databases">
        <title>Interaction of electrochemicaly active bacteria, Geobacter bremensis R4 on different carbon anode.</title>
        <authorList>
            <person name="Meng L."/>
            <person name="Yoshida N."/>
        </authorList>
    </citation>
    <scope>NUCLEOTIDE SEQUENCE [LARGE SCALE GENOMIC DNA]</scope>
    <source>
        <strain evidence="2 3">R4</strain>
    </source>
</reference>
<dbReference type="EMBL" id="AP023213">
    <property type="protein sequence ID" value="BCG48795.1"/>
    <property type="molecule type" value="Genomic_DNA"/>
</dbReference>
<dbReference type="PROSITE" id="PS51257">
    <property type="entry name" value="PROKAR_LIPOPROTEIN"/>
    <property type="match status" value="1"/>
</dbReference>
<keyword evidence="1" id="KW-0732">Signal</keyword>
<dbReference type="InterPro" id="IPR036116">
    <property type="entry name" value="FN3_sf"/>
</dbReference>
<proteinExistence type="predicted"/>
<dbReference type="Gene3D" id="2.60.40.10">
    <property type="entry name" value="Immunoglobulins"/>
    <property type="match status" value="2"/>
</dbReference>
<protein>
    <submittedName>
        <fullName evidence="2">Fibronectin type III domain protein</fullName>
    </submittedName>
</protein>
<organism evidence="2 3">
    <name type="scientific">Citrifermentans bremense</name>
    <dbReference type="NCBI Taxonomy" id="60035"/>
    <lineage>
        <taxon>Bacteria</taxon>
        <taxon>Pseudomonadati</taxon>
        <taxon>Thermodesulfobacteriota</taxon>
        <taxon>Desulfuromonadia</taxon>
        <taxon>Geobacterales</taxon>
        <taxon>Geobacteraceae</taxon>
        <taxon>Citrifermentans</taxon>
    </lineage>
</organism>
<dbReference type="Proteomes" id="UP000515472">
    <property type="component" value="Chromosome"/>
</dbReference>
<dbReference type="AlphaFoldDB" id="A0A6S6MBF4"/>
<evidence type="ECO:0000256" key="1">
    <source>
        <dbReference type="SAM" id="SignalP"/>
    </source>
</evidence>
<keyword evidence="3" id="KW-1185">Reference proteome</keyword>
<gene>
    <name evidence="2" type="ORF">GEOBRER4_n3690</name>
</gene>
<dbReference type="SUPFAM" id="SSF49265">
    <property type="entry name" value="Fibronectin type III"/>
    <property type="match status" value="1"/>
</dbReference>
<dbReference type="KEGG" id="gbn:GEOBRER4_35450"/>
<evidence type="ECO:0000313" key="2">
    <source>
        <dbReference type="EMBL" id="BCG48795.1"/>
    </source>
</evidence>
<dbReference type="InterPro" id="IPR013783">
    <property type="entry name" value="Ig-like_fold"/>
</dbReference>